<dbReference type="OrthoDB" id="2157530at2759"/>
<sequence>MDRKADCCARPDIRSGDDMNVCCSCGWFTLHEDTSNEEPSLTCPPMSWRSALNLTWPETVTYSTKIRDGSNIDITSHVVSAVRSLEISEDHKSVASSILPLSNTEQVRKLSSDTHPFISPGQIRLLYLSPIKPGTEKHPIRVSFKTVDLVNKPEYEALSYTWRGEDDGDAQDKPLYIKGWKNAFLITPNCDAALRKLQQSGTGRWLWVDSICINQNDSKEKNHQVAIMHRIYSMANFVHIYLGPEFEGDKPGDSIWFISRSTDEIKSIVSGEEGKQGIKRLFAKRYFKRSWVIQEVTLSKNTMVHWGNTTALWSGLKPEKLRKLNEMGLKDSVPQLINFVGELQPSSNTYVLQLDDKAEISITLQTLYEKTTDSIFLVDSNSLFHFRSANDCCYTVVGECIIDIVFPGDSKTQDHNLAADLFSLCSTSFEMSRDIFEDILYNPVAEFYSSITDRFELSSPLNKALMLSNSRQPESTELSEQDTSNTGLPRSNFLGSGFSKGDNETTYILDLWGKFLVEVELPVIGSLLVEWKRWRNRTLHVANNLLEEQLNLTSSRGGIAETLEEQRNYLAQYFSLWETASINLTSALGWRTSELKESENDSVFRLLLCYPTIRFRKGDQLDRIPGQPSSLERYFKQYFPDGTYHIQGIDSVAQLFHLVRSILEFASRNMVSICQEILSDGFISSPYSILGIAECVANYLLGDWTEWEDTMSLLIKQGDRYEERKRHAIAITQEKLVII</sequence>
<feature type="non-terminal residue" evidence="3">
    <location>
        <position position="739"/>
    </location>
</feature>
<dbReference type="InterPro" id="IPR010730">
    <property type="entry name" value="HET"/>
</dbReference>
<protein>
    <recommendedName>
        <fullName evidence="2">Heterokaryon incompatibility domain-containing protein</fullName>
    </recommendedName>
</protein>
<dbReference type="PANTHER" id="PTHR24148:SF64">
    <property type="entry name" value="HETEROKARYON INCOMPATIBILITY DOMAIN-CONTAINING PROTEIN"/>
    <property type="match status" value="1"/>
</dbReference>
<evidence type="ECO:0000259" key="2">
    <source>
        <dbReference type="Pfam" id="PF06985"/>
    </source>
</evidence>
<feature type="domain" description="Heterokaryon incompatibility" evidence="2">
    <location>
        <begin position="155"/>
        <end position="295"/>
    </location>
</feature>
<feature type="compositionally biased region" description="Polar residues" evidence="1">
    <location>
        <begin position="470"/>
        <end position="489"/>
    </location>
</feature>
<comment type="caution">
    <text evidence="3">The sequence shown here is derived from an EMBL/GenBank/DDBJ whole genome shotgun (WGS) entry which is preliminary data.</text>
</comment>
<dbReference type="PANTHER" id="PTHR24148">
    <property type="entry name" value="ANKYRIN REPEAT DOMAIN-CONTAINING PROTEIN 39 HOMOLOG-RELATED"/>
    <property type="match status" value="1"/>
</dbReference>
<accession>A0A3E2GZ64</accession>
<organism evidence="3 4">
    <name type="scientific">Scytalidium lignicola</name>
    <name type="common">Hyphomycete</name>
    <dbReference type="NCBI Taxonomy" id="5539"/>
    <lineage>
        <taxon>Eukaryota</taxon>
        <taxon>Fungi</taxon>
        <taxon>Dikarya</taxon>
        <taxon>Ascomycota</taxon>
        <taxon>Pezizomycotina</taxon>
        <taxon>Leotiomycetes</taxon>
        <taxon>Leotiomycetes incertae sedis</taxon>
        <taxon>Scytalidium</taxon>
    </lineage>
</organism>
<dbReference type="STRING" id="5539.A0A3E2GZ64"/>
<reference evidence="3 4" key="1">
    <citation type="submission" date="2018-05" db="EMBL/GenBank/DDBJ databases">
        <title>Draft genome sequence of Scytalidium lignicola DSM 105466, a ubiquitous saprotrophic fungus.</title>
        <authorList>
            <person name="Buettner E."/>
            <person name="Gebauer A.M."/>
            <person name="Hofrichter M."/>
            <person name="Liers C."/>
            <person name="Kellner H."/>
        </authorList>
    </citation>
    <scope>NUCLEOTIDE SEQUENCE [LARGE SCALE GENOMIC DNA]</scope>
    <source>
        <strain evidence="3 4">DSM 105466</strain>
    </source>
</reference>
<evidence type="ECO:0000313" key="4">
    <source>
        <dbReference type="Proteomes" id="UP000258309"/>
    </source>
</evidence>
<gene>
    <name evidence="3" type="ORF">B7463_g9893</name>
</gene>
<dbReference type="EMBL" id="NCSJ02000261">
    <property type="protein sequence ID" value="RFU26454.1"/>
    <property type="molecule type" value="Genomic_DNA"/>
</dbReference>
<dbReference type="Proteomes" id="UP000258309">
    <property type="component" value="Unassembled WGS sequence"/>
</dbReference>
<evidence type="ECO:0000256" key="1">
    <source>
        <dbReference type="SAM" id="MobiDB-lite"/>
    </source>
</evidence>
<feature type="region of interest" description="Disordered" evidence="1">
    <location>
        <begin position="470"/>
        <end position="490"/>
    </location>
</feature>
<name>A0A3E2GZ64_SCYLI</name>
<feature type="non-terminal residue" evidence="3">
    <location>
        <position position="1"/>
    </location>
</feature>
<dbReference type="AlphaFoldDB" id="A0A3E2GZ64"/>
<proteinExistence type="predicted"/>
<evidence type="ECO:0000313" key="3">
    <source>
        <dbReference type="EMBL" id="RFU26454.1"/>
    </source>
</evidence>
<dbReference type="Pfam" id="PF06985">
    <property type="entry name" value="HET"/>
    <property type="match status" value="1"/>
</dbReference>
<keyword evidence="4" id="KW-1185">Reference proteome</keyword>
<dbReference type="InterPro" id="IPR052895">
    <property type="entry name" value="HetReg/Transcr_Mod"/>
</dbReference>